<organism evidence="3 4">
    <name type="scientific">Devosia salina</name>
    <dbReference type="NCBI Taxonomy" id="2860336"/>
    <lineage>
        <taxon>Bacteria</taxon>
        <taxon>Pseudomonadati</taxon>
        <taxon>Pseudomonadota</taxon>
        <taxon>Alphaproteobacteria</taxon>
        <taxon>Hyphomicrobiales</taxon>
        <taxon>Devosiaceae</taxon>
        <taxon>Devosia</taxon>
    </lineage>
</organism>
<evidence type="ECO:0000313" key="4">
    <source>
        <dbReference type="Proteomes" id="UP000825799"/>
    </source>
</evidence>
<dbReference type="InterPro" id="IPR014710">
    <property type="entry name" value="RmlC-like_jellyroll"/>
</dbReference>
<dbReference type="InterPro" id="IPR011051">
    <property type="entry name" value="RmlC_Cupin_sf"/>
</dbReference>
<evidence type="ECO:0000313" key="3">
    <source>
        <dbReference type="EMBL" id="QYO76029.1"/>
    </source>
</evidence>
<dbReference type="InterPro" id="IPR051610">
    <property type="entry name" value="GPI/OXD"/>
</dbReference>
<dbReference type="Pfam" id="PF07883">
    <property type="entry name" value="Cupin_2"/>
    <property type="match status" value="1"/>
</dbReference>
<evidence type="ECO:0000259" key="2">
    <source>
        <dbReference type="Pfam" id="PF07883"/>
    </source>
</evidence>
<dbReference type="PANTHER" id="PTHR35848:SF6">
    <property type="entry name" value="CUPIN TYPE-2 DOMAIN-CONTAINING PROTEIN"/>
    <property type="match status" value="1"/>
</dbReference>
<sequence>MCRAECSCGSSCPQRLSSLPRGVHLLRARQDQVDKTIKFQGGVYGANTSFFAVSVEPGSGPGLHVHPYAEVWIVRRGQAAFQAGGQDVVAGPGDILVVEASVPHKFTSIGEERLDMVCIHDSGNIVQHPVDQ</sequence>
<dbReference type="SUPFAM" id="SSF51182">
    <property type="entry name" value="RmlC-like cupins"/>
    <property type="match status" value="1"/>
</dbReference>
<dbReference type="InterPro" id="IPR013096">
    <property type="entry name" value="Cupin_2"/>
</dbReference>
<accession>A0ABX8WEG5</accession>
<gene>
    <name evidence="3" type="ORF">K1X15_15570</name>
</gene>
<protein>
    <submittedName>
        <fullName evidence="3">Cupin domain-containing protein</fullName>
    </submittedName>
</protein>
<keyword evidence="1" id="KW-0479">Metal-binding</keyword>
<dbReference type="EMBL" id="CP080590">
    <property type="protein sequence ID" value="QYO76029.1"/>
    <property type="molecule type" value="Genomic_DNA"/>
</dbReference>
<dbReference type="Gene3D" id="2.60.120.10">
    <property type="entry name" value="Jelly Rolls"/>
    <property type="match status" value="1"/>
</dbReference>
<evidence type="ECO:0000256" key="1">
    <source>
        <dbReference type="ARBA" id="ARBA00022723"/>
    </source>
</evidence>
<proteinExistence type="predicted"/>
<feature type="domain" description="Cupin type-2" evidence="2">
    <location>
        <begin position="53"/>
        <end position="119"/>
    </location>
</feature>
<reference evidence="3 4" key="1">
    <citation type="submission" date="2021-08" db="EMBL/GenBank/DDBJ databases">
        <title>Devosia salina sp. nov., isolated from the South China Sea sediment.</title>
        <authorList>
            <person name="Zhou Z."/>
        </authorList>
    </citation>
    <scope>NUCLEOTIDE SEQUENCE [LARGE SCALE GENOMIC DNA]</scope>
    <source>
        <strain evidence="3 4">SCS-3</strain>
    </source>
</reference>
<dbReference type="Proteomes" id="UP000825799">
    <property type="component" value="Chromosome"/>
</dbReference>
<keyword evidence="4" id="KW-1185">Reference proteome</keyword>
<dbReference type="PANTHER" id="PTHR35848">
    <property type="entry name" value="OXALATE-BINDING PROTEIN"/>
    <property type="match status" value="1"/>
</dbReference>
<dbReference type="CDD" id="cd02208">
    <property type="entry name" value="cupin_RmlC-like"/>
    <property type="match status" value="1"/>
</dbReference>
<dbReference type="RefSeq" id="WP_220304522.1">
    <property type="nucleotide sequence ID" value="NZ_CP080590.1"/>
</dbReference>
<name>A0ABX8WEG5_9HYPH</name>